<dbReference type="EMBL" id="CP020465">
    <property type="protein sequence ID" value="ASP48432.1"/>
    <property type="molecule type" value="Genomic_DNA"/>
</dbReference>
<keyword evidence="5" id="KW-0812">Transmembrane</keyword>
<name>A0A222G9N1_9GAMM</name>
<dbReference type="PANTHER" id="PTHR30231:SF4">
    <property type="entry name" value="PROTEIN NEN2"/>
    <property type="match status" value="1"/>
</dbReference>
<keyword evidence="5" id="KW-0472">Membrane</keyword>
<dbReference type="SUPFAM" id="SSF53098">
    <property type="entry name" value="Ribonuclease H-like"/>
    <property type="match status" value="1"/>
</dbReference>
<feature type="transmembrane region" description="Helical" evidence="5">
    <location>
        <begin position="6"/>
        <end position="24"/>
    </location>
</feature>
<keyword evidence="5" id="KW-1133">Transmembrane helix</keyword>
<keyword evidence="8" id="KW-1185">Reference proteome</keyword>
<evidence type="ECO:0000259" key="6">
    <source>
        <dbReference type="SMART" id="SM00479"/>
    </source>
</evidence>
<dbReference type="Gene3D" id="3.30.420.10">
    <property type="entry name" value="Ribonuclease H-like superfamily/Ribonuclease H"/>
    <property type="match status" value="1"/>
</dbReference>
<evidence type="ECO:0000256" key="3">
    <source>
        <dbReference type="ARBA" id="ARBA00022839"/>
    </source>
</evidence>
<protein>
    <submittedName>
        <fullName evidence="7">3'-5' exonuclease</fullName>
    </submittedName>
</protein>
<dbReference type="GO" id="GO:0008408">
    <property type="term" value="F:3'-5' exonuclease activity"/>
    <property type="evidence" value="ECO:0007669"/>
    <property type="project" value="TreeGrafter"/>
</dbReference>
<keyword evidence="3 7" id="KW-0269">Exonuclease</keyword>
<dbReference type="Pfam" id="PF00929">
    <property type="entry name" value="RNase_T"/>
    <property type="match status" value="1"/>
</dbReference>
<dbReference type="PANTHER" id="PTHR30231">
    <property type="entry name" value="DNA POLYMERASE III SUBUNIT EPSILON"/>
    <property type="match status" value="1"/>
</dbReference>
<dbReference type="KEGG" id="cber:B5D82_12030"/>
<evidence type="ECO:0000256" key="2">
    <source>
        <dbReference type="ARBA" id="ARBA00022801"/>
    </source>
</evidence>
<reference evidence="7 8" key="1">
    <citation type="submission" date="2017-08" db="EMBL/GenBank/DDBJ databases">
        <title>Complete genome of Colwellia sp. NB097-1, a psychrophile bacterium ioslated from Bering Sea.</title>
        <authorList>
            <person name="Chen X."/>
        </authorList>
    </citation>
    <scope>NUCLEOTIDE SEQUENCE [LARGE SCALE GENOMIC DNA]</scope>
    <source>
        <strain evidence="7 8">NB097-1</strain>
    </source>
</reference>
<sequence>MKESLVNTVIVIAIVAIILIVVLISKSSKKDKPTVVVESKEKPEPSDIEPQASNSDESDIDYLNSFVVIDTETTGLSEGYQIIEIAVVDMNENILLSERIKPSIAIERSATKVHGIAESELSNVESFSSITEKLLLAIQGRRIAGYNLPYDTEAIYNSAIASDANIKLDNEALCVMQYANTTFKLTKSMKLTELCEAFSISTSNAHSASSDALMTVKLMKQLFEIENTFNGNYLPEFEEINPLNLSLCQDGDSLTEWTASDGRVMLFSPSSVGGSGRVAHLSETTKSMVTEIYKGDGAVEYIVNYESTIPTIEIKTYSEEEVENIENENQQQYIDSLRAELPVAGVVPKKGSLRLTLKNNILLEPYITQHFDINEQLFIQHQSLDSFLSGSLLLDFYDESGKLVAQQHLSKPWKRVAGIITSGYKATVQIVNATEKNNTKVDVIFDNA</sequence>
<gene>
    <name evidence="7" type="ORF">B5D82_12030</name>
</gene>
<evidence type="ECO:0000256" key="1">
    <source>
        <dbReference type="ARBA" id="ARBA00022722"/>
    </source>
</evidence>
<dbReference type="InterPro" id="IPR012337">
    <property type="entry name" value="RNaseH-like_sf"/>
</dbReference>
<dbReference type="InterPro" id="IPR013520">
    <property type="entry name" value="Ribonucl_H"/>
</dbReference>
<dbReference type="InterPro" id="IPR036397">
    <property type="entry name" value="RNaseH_sf"/>
</dbReference>
<feature type="domain" description="Exonuclease" evidence="6">
    <location>
        <begin position="65"/>
        <end position="228"/>
    </location>
</feature>
<dbReference type="GO" id="GO:0003676">
    <property type="term" value="F:nucleic acid binding"/>
    <property type="evidence" value="ECO:0007669"/>
    <property type="project" value="InterPro"/>
</dbReference>
<accession>A0A222G9N1</accession>
<dbReference type="Proteomes" id="UP000202259">
    <property type="component" value="Chromosome"/>
</dbReference>
<dbReference type="GO" id="GO:0006259">
    <property type="term" value="P:DNA metabolic process"/>
    <property type="evidence" value="ECO:0007669"/>
    <property type="project" value="UniProtKB-ARBA"/>
</dbReference>
<proteinExistence type="predicted"/>
<keyword evidence="2" id="KW-0378">Hydrolase</keyword>
<evidence type="ECO:0000256" key="4">
    <source>
        <dbReference type="SAM" id="MobiDB-lite"/>
    </source>
</evidence>
<feature type="region of interest" description="Disordered" evidence="4">
    <location>
        <begin position="34"/>
        <end position="57"/>
    </location>
</feature>
<dbReference type="AlphaFoldDB" id="A0A222G9N1"/>
<evidence type="ECO:0000313" key="8">
    <source>
        <dbReference type="Proteomes" id="UP000202259"/>
    </source>
</evidence>
<feature type="compositionally biased region" description="Basic and acidic residues" evidence="4">
    <location>
        <begin position="34"/>
        <end position="45"/>
    </location>
</feature>
<dbReference type="CDD" id="cd06127">
    <property type="entry name" value="DEDDh"/>
    <property type="match status" value="1"/>
</dbReference>
<evidence type="ECO:0000313" key="7">
    <source>
        <dbReference type="EMBL" id="ASP48432.1"/>
    </source>
</evidence>
<organism evidence="7 8">
    <name type="scientific">Cognaticolwellia beringensis</name>
    <dbReference type="NCBI Taxonomy" id="1967665"/>
    <lineage>
        <taxon>Bacteria</taxon>
        <taxon>Pseudomonadati</taxon>
        <taxon>Pseudomonadota</taxon>
        <taxon>Gammaproteobacteria</taxon>
        <taxon>Alteromonadales</taxon>
        <taxon>Colwelliaceae</taxon>
        <taxon>Cognaticolwellia</taxon>
    </lineage>
</organism>
<evidence type="ECO:0000256" key="5">
    <source>
        <dbReference type="SAM" id="Phobius"/>
    </source>
</evidence>
<dbReference type="SMART" id="SM00479">
    <property type="entry name" value="EXOIII"/>
    <property type="match status" value="1"/>
</dbReference>
<keyword evidence="1" id="KW-0540">Nuclease</keyword>